<dbReference type="Proteomes" id="UP000729357">
    <property type="component" value="Unassembled WGS sequence"/>
</dbReference>
<feature type="compositionally biased region" description="Polar residues" evidence="1">
    <location>
        <begin position="331"/>
        <end position="344"/>
    </location>
</feature>
<comment type="caution">
    <text evidence="2">The sequence shown here is derived from an EMBL/GenBank/DDBJ whole genome shotgun (WGS) entry which is preliminary data.</text>
</comment>
<dbReference type="EMBL" id="JAHFXS010000383">
    <property type="protein sequence ID" value="KAG9985531.1"/>
    <property type="molecule type" value="Genomic_DNA"/>
</dbReference>
<evidence type="ECO:0000313" key="3">
    <source>
        <dbReference type="Proteomes" id="UP000729357"/>
    </source>
</evidence>
<dbReference type="PANTHER" id="PTHR47784">
    <property type="entry name" value="STEROL UPTAKE CONTROL PROTEIN 2"/>
    <property type="match status" value="1"/>
</dbReference>
<protein>
    <submittedName>
        <fullName evidence="2">Uncharacterized protein</fullName>
    </submittedName>
</protein>
<evidence type="ECO:0000256" key="1">
    <source>
        <dbReference type="SAM" id="MobiDB-lite"/>
    </source>
</evidence>
<evidence type="ECO:0000313" key="2">
    <source>
        <dbReference type="EMBL" id="KAG9985531.1"/>
    </source>
</evidence>
<feature type="compositionally biased region" description="Polar residues" evidence="1">
    <location>
        <begin position="283"/>
        <end position="317"/>
    </location>
</feature>
<reference evidence="2" key="1">
    <citation type="journal article" date="2021" name="J Fungi (Basel)">
        <title>Virulence traits and population genomics of the black yeast Aureobasidium melanogenum.</title>
        <authorList>
            <person name="Cernosa A."/>
            <person name="Sun X."/>
            <person name="Gostincar C."/>
            <person name="Fang C."/>
            <person name="Gunde-Cimerman N."/>
            <person name="Song Z."/>
        </authorList>
    </citation>
    <scope>NUCLEOTIDE SEQUENCE</scope>
    <source>
        <strain evidence="2">EXF-9298</strain>
    </source>
</reference>
<accession>A0A9P8FY65</accession>
<organism evidence="2 3">
    <name type="scientific">Aureobasidium melanogenum</name>
    <name type="common">Aureobasidium pullulans var. melanogenum</name>
    <dbReference type="NCBI Taxonomy" id="46634"/>
    <lineage>
        <taxon>Eukaryota</taxon>
        <taxon>Fungi</taxon>
        <taxon>Dikarya</taxon>
        <taxon>Ascomycota</taxon>
        <taxon>Pezizomycotina</taxon>
        <taxon>Dothideomycetes</taxon>
        <taxon>Dothideomycetidae</taxon>
        <taxon>Dothideales</taxon>
        <taxon>Saccotheciaceae</taxon>
        <taxon>Aureobasidium</taxon>
    </lineage>
</organism>
<feature type="region of interest" description="Disordered" evidence="1">
    <location>
        <begin position="271"/>
        <end position="344"/>
    </location>
</feature>
<dbReference type="InterPro" id="IPR053157">
    <property type="entry name" value="Sterol_Uptake_Regulator"/>
</dbReference>
<dbReference type="AlphaFoldDB" id="A0A9P8FY65"/>
<feature type="compositionally biased region" description="Basic and acidic residues" evidence="1">
    <location>
        <begin position="271"/>
        <end position="281"/>
    </location>
</feature>
<reference evidence="2" key="2">
    <citation type="submission" date="2021-08" db="EMBL/GenBank/DDBJ databases">
        <authorList>
            <person name="Gostincar C."/>
            <person name="Sun X."/>
            <person name="Song Z."/>
            <person name="Gunde-Cimerman N."/>
        </authorList>
    </citation>
    <scope>NUCLEOTIDE SEQUENCE</scope>
    <source>
        <strain evidence="2">EXF-9298</strain>
    </source>
</reference>
<dbReference type="PANTHER" id="PTHR47784:SF4">
    <property type="entry name" value="ZN(II)2CYS6 TRANSCRIPTION FACTOR (EUROFUNG)"/>
    <property type="match status" value="1"/>
</dbReference>
<keyword evidence="3" id="KW-1185">Reference proteome</keyword>
<sequence length="344" mass="39062">MALSALHLYSKDRSRSELFDRACYLQGVAIQHVQPVIANLRQEDALAALLFSSHTSAFGLAEYMLNPHHDDTDPIDKIVECFQLSRGIKLVVSPHWPYLTQTWLNKLFVSEKGNENRIRANLASEFPTYAMVRSLAFGQDDADRRKCCLETIEDIFTFIGALTHHAEDYPTSAYLIDQWAVKLPPEFKDMLVERKPIALIILAYWAVLISMNPRPWHLRGLAEVLIARIEDILGEEWAEFLRWPRESIMENALAEQNEVAQVPRFDNRNIDNRLDGMHVPHESSFSRPSLETRVSQPSLHNIANGQSNSHGSTSNHPSPYISASEHPSPYTVGSNVHSPFNQDP</sequence>
<dbReference type="GO" id="GO:0001228">
    <property type="term" value="F:DNA-binding transcription activator activity, RNA polymerase II-specific"/>
    <property type="evidence" value="ECO:0007669"/>
    <property type="project" value="TreeGrafter"/>
</dbReference>
<proteinExistence type="predicted"/>
<feature type="non-terminal residue" evidence="2">
    <location>
        <position position="344"/>
    </location>
</feature>
<name>A0A9P8FY65_AURME</name>
<gene>
    <name evidence="2" type="ORF">KCU98_g4649</name>
</gene>